<feature type="region of interest" description="Disordered" evidence="1">
    <location>
        <begin position="214"/>
        <end position="244"/>
    </location>
</feature>
<sequence>MSSDEYVDPSSDSEYECKIFIIYFSNFFIILDDNPLKNKSLNLFFLFLILKTIVGKLHELHKKFQAENANNAFSSSSDSEIDSGNNRGCGMLSVGTVDAEVLKQNLFSKKENDPSSSSSSSKLFNHQSTSAVINNKNNEVKVEKKKKKIIKTEVKKNVKMSKKKKNKRDSRSRSNSTPVNNCEEEENSPTILRPYLPRMAKDFTKAIKLTYATPQFQNQRRRGEFRSDSGQSSRTYSRSRSPINSAADDISSGLFYFSF</sequence>
<feature type="compositionally biased region" description="Polar residues" evidence="1">
    <location>
        <begin position="228"/>
        <end position="244"/>
    </location>
</feature>
<feature type="compositionally biased region" description="Polar residues" evidence="1">
    <location>
        <begin position="122"/>
        <end position="131"/>
    </location>
</feature>
<proteinExistence type="predicted"/>
<organism evidence="2 3">
    <name type="scientific">Meloidogyne enterolobii</name>
    <name type="common">Root-knot nematode worm</name>
    <name type="synonym">Meloidogyne mayaguensis</name>
    <dbReference type="NCBI Taxonomy" id="390850"/>
    <lineage>
        <taxon>Eukaryota</taxon>
        <taxon>Metazoa</taxon>
        <taxon>Ecdysozoa</taxon>
        <taxon>Nematoda</taxon>
        <taxon>Chromadorea</taxon>
        <taxon>Rhabditida</taxon>
        <taxon>Tylenchina</taxon>
        <taxon>Tylenchomorpha</taxon>
        <taxon>Tylenchoidea</taxon>
        <taxon>Meloidogynidae</taxon>
        <taxon>Meloidogyninae</taxon>
        <taxon>Meloidogyne</taxon>
    </lineage>
</organism>
<dbReference type="Proteomes" id="UP000580250">
    <property type="component" value="Unassembled WGS sequence"/>
</dbReference>
<feature type="region of interest" description="Disordered" evidence="1">
    <location>
        <begin position="109"/>
        <end position="190"/>
    </location>
</feature>
<gene>
    <name evidence="2" type="ORF">MENT_LOCUS13271</name>
</gene>
<name>A0A6V7UIL3_MELEN</name>
<comment type="caution">
    <text evidence="2">The sequence shown here is derived from an EMBL/GenBank/DDBJ whole genome shotgun (WGS) entry which is preliminary data.</text>
</comment>
<protein>
    <submittedName>
        <fullName evidence="2">Uncharacterized protein</fullName>
    </submittedName>
</protein>
<dbReference type="EMBL" id="CAJEWN010000071">
    <property type="protein sequence ID" value="CAD2158618.1"/>
    <property type="molecule type" value="Genomic_DNA"/>
</dbReference>
<dbReference type="AlphaFoldDB" id="A0A6V7UIL3"/>
<evidence type="ECO:0000256" key="1">
    <source>
        <dbReference type="SAM" id="MobiDB-lite"/>
    </source>
</evidence>
<reference evidence="2 3" key="1">
    <citation type="submission" date="2020-08" db="EMBL/GenBank/DDBJ databases">
        <authorList>
            <person name="Koutsovoulos G."/>
            <person name="Danchin GJ E."/>
        </authorList>
    </citation>
    <scope>NUCLEOTIDE SEQUENCE [LARGE SCALE GENOMIC DNA]</scope>
</reference>
<evidence type="ECO:0000313" key="3">
    <source>
        <dbReference type="Proteomes" id="UP000580250"/>
    </source>
</evidence>
<accession>A0A6V7UIL3</accession>
<feature type="compositionally biased region" description="Basic residues" evidence="1">
    <location>
        <begin position="157"/>
        <end position="170"/>
    </location>
</feature>
<evidence type="ECO:0000313" key="2">
    <source>
        <dbReference type="EMBL" id="CAD2158618.1"/>
    </source>
</evidence>